<accession>A0ACB9PTG7</accession>
<comment type="caution">
    <text evidence="1">The sequence shown here is derived from an EMBL/GenBank/DDBJ whole genome shotgun (WGS) entry which is preliminary data.</text>
</comment>
<gene>
    <name evidence="1" type="ORF">L6164_010438</name>
</gene>
<evidence type="ECO:0000313" key="2">
    <source>
        <dbReference type="Proteomes" id="UP000828941"/>
    </source>
</evidence>
<protein>
    <submittedName>
        <fullName evidence="1">Uncharacterized protein</fullName>
    </submittedName>
</protein>
<dbReference type="Proteomes" id="UP000828941">
    <property type="component" value="Chromosome 4"/>
</dbReference>
<name>A0ACB9PTG7_BAUVA</name>
<keyword evidence="2" id="KW-1185">Reference proteome</keyword>
<reference evidence="1 2" key="1">
    <citation type="journal article" date="2022" name="DNA Res.">
        <title>Chromosomal-level genome assembly of the orchid tree Bauhinia variegata (Leguminosae; Cercidoideae) supports the allotetraploid origin hypothesis of Bauhinia.</title>
        <authorList>
            <person name="Zhong Y."/>
            <person name="Chen Y."/>
            <person name="Zheng D."/>
            <person name="Pang J."/>
            <person name="Liu Y."/>
            <person name="Luo S."/>
            <person name="Meng S."/>
            <person name="Qian L."/>
            <person name="Wei D."/>
            <person name="Dai S."/>
            <person name="Zhou R."/>
        </authorList>
    </citation>
    <scope>NUCLEOTIDE SEQUENCE [LARGE SCALE GENOMIC DNA]</scope>
    <source>
        <strain evidence="1">BV-YZ2020</strain>
    </source>
</reference>
<sequence length="984" mass="109444">MGFISRKIFPACESMCVCCPALRSRSRQPVKRYRKLLAEIFPKSLDGPTNERKIIKLCEYASKNPFRIPKIANSLEERCYKELRSGHIKLVSIITEVFNKMLGTCKVQMAYFAINALNVISELLGNSKHDVVQTLGCQTLTTFIYSQVDATYAHNIEKLVKKVCMLSLEPGETREKRCLRASSLQCISAMVWFMAEFSLIFVDFAEIVRATLDNYEHFRRNGDADVRGDSHHNWVDEVVRAEGRGSAVVANDSRSSCLIIHPQPEMKDPSHLTREETEKPETWAQICIQRLVELAKESTTMRQVLDPVFVYFDSGRHWAPQQGLAMMVLSSMAYCMENAGNQHLILASVIRHLDHKNVLHDPELKTSVIHVATSLAMQIRSARGLAEIGFVSDLCRHLRKSLQVSNDLIGEQELHLNILLQNSIEDCLLHIAKGIIDMRPLFDLMAITLEDLPHGIAVRATIRSLIILSRVISLALGSSNSQQAFPEALLVQLLKVMLHSDVEARVGAHQIFSILIFPSSINPGFPNQHKRWHSNTASASITALLEKLRRGKDGTETENLGNNVHDALIERDAVAEDWKQGCGLKNSPNFYKLTSIIDRTTGPAEPYVMKLGDDQIAQLLSSFWIQANLPDNLPSNIEAIAHSYILTLMVLRLKNLKDNLVVRFFQLPLSLCNMLLDPSNGMLPPACQRALFILSAGMLMFACKIYQIYDLIDALKSLVASEDDPFLGISDDLQVYVKTNVDVREYGTAADNQQAMSALSELRDRICEHNQTIKDVLVENLASITQLEADDLVTQLSETFRPDEEFLFGPQSILEQNQIVLHSKESLSFDGDIPSNSIVEEDTTSEASVSDLARFIPKIPASPSVPRVISIGQLMESALEVAGQVAGTALSTSPLPYNTMASQCEALGTCARKKLSNWLAFEDQYGQGADKSFLAFPDDGNSALEKVFNGGGYGQVAALPRDPWLAMRLPPASPFDNFLKAAGC</sequence>
<proteinExistence type="predicted"/>
<organism evidence="1 2">
    <name type="scientific">Bauhinia variegata</name>
    <name type="common">Purple orchid tree</name>
    <name type="synonym">Phanera variegata</name>
    <dbReference type="NCBI Taxonomy" id="167791"/>
    <lineage>
        <taxon>Eukaryota</taxon>
        <taxon>Viridiplantae</taxon>
        <taxon>Streptophyta</taxon>
        <taxon>Embryophyta</taxon>
        <taxon>Tracheophyta</taxon>
        <taxon>Spermatophyta</taxon>
        <taxon>Magnoliopsida</taxon>
        <taxon>eudicotyledons</taxon>
        <taxon>Gunneridae</taxon>
        <taxon>Pentapetalae</taxon>
        <taxon>rosids</taxon>
        <taxon>fabids</taxon>
        <taxon>Fabales</taxon>
        <taxon>Fabaceae</taxon>
        <taxon>Cercidoideae</taxon>
        <taxon>Cercideae</taxon>
        <taxon>Bauhiniinae</taxon>
        <taxon>Bauhinia</taxon>
    </lineage>
</organism>
<evidence type="ECO:0000313" key="1">
    <source>
        <dbReference type="EMBL" id="KAI4349895.1"/>
    </source>
</evidence>
<dbReference type="EMBL" id="CM039429">
    <property type="protein sequence ID" value="KAI4349895.1"/>
    <property type="molecule type" value="Genomic_DNA"/>
</dbReference>